<name>A0A8H6XT37_9AGAR</name>
<dbReference type="EMBL" id="JACAZH010000018">
    <property type="protein sequence ID" value="KAF7346712.1"/>
    <property type="molecule type" value="Genomic_DNA"/>
</dbReference>
<dbReference type="Proteomes" id="UP000623467">
    <property type="component" value="Unassembled WGS sequence"/>
</dbReference>
<proteinExistence type="predicted"/>
<protein>
    <submittedName>
        <fullName evidence="1">Uncharacterized protein</fullName>
    </submittedName>
</protein>
<evidence type="ECO:0000313" key="2">
    <source>
        <dbReference type="Proteomes" id="UP000623467"/>
    </source>
</evidence>
<organism evidence="1 2">
    <name type="scientific">Mycena sanguinolenta</name>
    <dbReference type="NCBI Taxonomy" id="230812"/>
    <lineage>
        <taxon>Eukaryota</taxon>
        <taxon>Fungi</taxon>
        <taxon>Dikarya</taxon>
        <taxon>Basidiomycota</taxon>
        <taxon>Agaricomycotina</taxon>
        <taxon>Agaricomycetes</taxon>
        <taxon>Agaricomycetidae</taxon>
        <taxon>Agaricales</taxon>
        <taxon>Marasmiineae</taxon>
        <taxon>Mycenaceae</taxon>
        <taxon>Mycena</taxon>
    </lineage>
</organism>
<reference evidence="1" key="1">
    <citation type="submission" date="2020-05" db="EMBL/GenBank/DDBJ databases">
        <title>Mycena genomes resolve the evolution of fungal bioluminescence.</title>
        <authorList>
            <person name="Tsai I.J."/>
        </authorList>
    </citation>
    <scope>NUCLEOTIDE SEQUENCE</scope>
    <source>
        <strain evidence="1">160909Yilan</strain>
    </source>
</reference>
<sequence>MAVSTENTATITSFLKSPSLAARDRHPSLLKVAHSPATHIQLIAAADVEEESSLWGVAGLTEGAAKVDSPSSHPPWPLSPLGATPARAEQHLVPAAATPCRDTYDAPTIAIKTTGGDPRPAMRVVRRGESGRASNLQLIELLRRGTLPAGGDAHLRMYLLEERGDAETQERQVEVLGEPVDRVPAETSWSKCEEDSRRVEYLAWPEADSLLFAFEYVTYLYAYICLKYKISRRLIFSKS</sequence>
<dbReference type="AlphaFoldDB" id="A0A8H6XT37"/>
<comment type="caution">
    <text evidence="1">The sequence shown here is derived from an EMBL/GenBank/DDBJ whole genome shotgun (WGS) entry which is preliminary data.</text>
</comment>
<keyword evidence="2" id="KW-1185">Reference proteome</keyword>
<accession>A0A8H6XT37</accession>
<evidence type="ECO:0000313" key="1">
    <source>
        <dbReference type="EMBL" id="KAF7346712.1"/>
    </source>
</evidence>
<gene>
    <name evidence="1" type="ORF">MSAN_01809300</name>
</gene>